<dbReference type="Pfam" id="PF00141">
    <property type="entry name" value="peroxidase"/>
    <property type="match status" value="1"/>
</dbReference>
<dbReference type="InterPro" id="IPR010255">
    <property type="entry name" value="Haem_peroxidase_sf"/>
</dbReference>
<comment type="caution">
    <text evidence="12">The sequence shown here is derived from an EMBL/GenBank/DDBJ whole genome shotgun (WGS) entry which is preliminary data.</text>
</comment>
<keyword evidence="13" id="KW-1185">Reference proteome</keyword>
<dbReference type="InterPro" id="IPR002016">
    <property type="entry name" value="Haem_peroxidase"/>
</dbReference>
<protein>
    <recommendedName>
        <fullName evidence="4">peroxidase</fullName>
        <ecNumber evidence="4">1.11.1.7</ecNumber>
    </recommendedName>
</protein>
<keyword evidence="8" id="KW-0560">Oxidoreductase</keyword>
<evidence type="ECO:0000256" key="2">
    <source>
        <dbReference type="ARBA" id="ARBA00001913"/>
    </source>
</evidence>
<keyword evidence="9" id="KW-0408">Iron</keyword>
<dbReference type="Gene3D" id="1.10.420.10">
    <property type="entry name" value="Peroxidase, domain 2"/>
    <property type="match status" value="1"/>
</dbReference>
<dbReference type="PANTHER" id="PTHR31235">
    <property type="entry name" value="PEROXIDASE 25-RELATED"/>
    <property type="match status" value="1"/>
</dbReference>
<dbReference type="Proteomes" id="UP000823775">
    <property type="component" value="Unassembled WGS sequence"/>
</dbReference>
<evidence type="ECO:0000256" key="5">
    <source>
        <dbReference type="ARBA" id="ARBA00022559"/>
    </source>
</evidence>
<reference evidence="12 13" key="1">
    <citation type="journal article" date="2021" name="BMC Genomics">
        <title>Datura genome reveals duplications of psychoactive alkaloid biosynthetic genes and high mutation rate following tissue culture.</title>
        <authorList>
            <person name="Rajewski A."/>
            <person name="Carter-House D."/>
            <person name="Stajich J."/>
            <person name="Litt A."/>
        </authorList>
    </citation>
    <scope>NUCLEOTIDE SEQUENCE [LARGE SCALE GENOMIC DNA]</scope>
    <source>
        <strain evidence="12">AR-01</strain>
    </source>
</reference>
<evidence type="ECO:0000313" key="12">
    <source>
        <dbReference type="EMBL" id="MCD9638107.1"/>
    </source>
</evidence>
<dbReference type="Gene3D" id="1.10.520.10">
    <property type="match status" value="1"/>
</dbReference>
<evidence type="ECO:0000256" key="4">
    <source>
        <dbReference type="ARBA" id="ARBA00012313"/>
    </source>
</evidence>
<keyword evidence="7" id="KW-0479">Metal-binding</keyword>
<gene>
    <name evidence="12" type="ORF">HAX54_021817</name>
</gene>
<dbReference type="EC" id="1.11.1.7" evidence="4"/>
<evidence type="ECO:0000256" key="10">
    <source>
        <dbReference type="RuleBase" id="RU004241"/>
    </source>
</evidence>
<evidence type="ECO:0000313" key="13">
    <source>
        <dbReference type="Proteomes" id="UP000823775"/>
    </source>
</evidence>
<dbReference type="EMBL" id="JACEIK010002619">
    <property type="protein sequence ID" value="MCD9638107.1"/>
    <property type="molecule type" value="Genomic_DNA"/>
</dbReference>
<comment type="similarity">
    <text evidence="10">Belongs to the peroxidase family.</text>
</comment>
<accession>A0ABS8UVE3</accession>
<dbReference type="PROSITE" id="PS50873">
    <property type="entry name" value="PEROXIDASE_4"/>
    <property type="match status" value="1"/>
</dbReference>
<evidence type="ECO:0000256" key="1">
    <source>
        <dbReference type="ARBA" id="ARBA00000189"/>
    </source>
</evidence>
<name>A0ABS8UVE3_DATST</name>
<feature type="domain" description="Plant heme peroxidase family profile" evidence="11">
    <location>
        <begin position="1"/>
        <end position="129"/>
    </location>
</feature>
<dbReference type="PRINTS" id="PR00458">
    <property type="entry name" value="PEROXIDASE"/>
</dbReference>
<evidence type="ECO:0000256" key="8">
    <source>
        <dbReference type="ARBA" id="ARBA00023002"/>
    </source>
</evidence>
<comment type="cofactor">
    <cofactor evidence="3">
        <name>heme b</name>
        <dbReference type="ChEBI" id="CHEBI:60344"/>
    </cofactor>
</comment>
<evidence type="ECO:0000256" key="9">
    <source>
        <dbReference type="ARBA" id="ARBA00023004"/>
    </source>
</evidence>
<evidence type="ECO:0000256" key="6">
    <source>
        <dbReference type="ARBA" id="ARBA00022617"/>
    </source>
</evidence>
<dbReference type="InterPro" id="IPR000823">
    <property type="entry name" value="Peroxidase_pln"/>
</dbReference>
<keyword evidence="6" id="KW-0349">Heme</keyword>
<comment type="cofactor">
    <cofactor evidence="2">
        <name>Ca(2+)</name>
        <dbReference type="ChEBI" id="CHEBI:29108"/>
    </cofactor>
</comment>
<proteinExistence type="inferred from homology"/>
<organism evidence="12 13">
    <name type="scientific">Datura stramonium</name>
    <name type="common">Jimsonweed</name>
    <name type="synonym">Common thornapple</name>
    <dbReference type="NCBI Taxonomy" id="4076"/>
    <lineage>
        <taxon>Eukaryota</taxon>
        <taxon>Viridiplantae</taxon>
        <taxon>Streptophyta</taxon>
        <taxon>Embryophyta</taxon>
        <taxon>Tracheophyta</taxon>
        <taxon>Spermatophyta</taxon>
        <taxon>Magnoliopsida</taxon>
        <taxon>eudicotyledons</taxon>
        <taxon>Gunneridae</taxon>
        <taxon>Pentapetalae</taxon>
        <taxon>asterids</taxon>
        <taxon>lamiids</taxon>
        <taxon>Solanales</taxon>
        <taxon>Solanaceae</taxon>
        <taxon>Solanoideae</taxon>
        <taxon>Datureae</taxon>
        <taxon>Datura</taxon>
    </lineage>
</organism>
<dbReference type="PRINTS" id="PR00461">
    <property type="entry name" value="PLPEROXIDASE"/>
</dbReference>
<evidence type="ECO:0000256" key="3">
    <source>
        <dbReference type="ARBA" id="ARBA00001970"/>
    </source>
</evidence>
<dbReference type="SUPFAM" id="SSF48113">
    <property type="entry name" value="Heme-dependent peroxidases"/>
    <property type="match status" value="1"/>
</dbReference>
<evidence type="ECO:0000256" key="7">
    <source>
        <dbReference type="ARBA" id="ARBA00022723"/>
    </source>
</evidence>
<keyword evidence="5" id="KW-0575">Peroxidase</keyword>
<evidence type="ECO:0000259" key="11">
    <source>
        <dbReference type="PROSITE" id="PS50873"/>
    </source>
</evidence>
<comment type="catalytic activity">
    <reaction evidence="1">
        <text>2 a phenolic donor + H2O2 = 2 a phenolic radical donor + 2 H2O</text>
        <dbReference type="Rhea" id="RHEA:56136"/>
        <dbReference type="ChEBI" id="CHEBI:15377"/>
        <dbReference type="ChEBI" id="CHEBI:16240"/>
        <dbReference type="ChEBI" id="CHEBI:139520"/>
        <dbReference type="ChEBI" id="CHEBI:139521"/>
        <dbReference type="EC" id="1.11.1.7"/>
    </reaction>
</comment>
<sequence length="129" mass="14165">MNSGIVAGIIRLHFRDCFVRGYDESVLLDSVEARETTEKDSPINNPSHRGFKVIDEAKALLEITCPRTVSCADILAFATRDSALFAGGINYALPGGRCDGQVSLSSEVIQNLSPPFFDAKQLEDNFKRK</sequence>